<dbReference type="InterPro" id="IPR001460">
    <property type="entry name" value="PCN-bd_Tpept"/>
</dbReference>
<feature type="domain" description="Penicillin-binding protein transpeptidase" evidence="10">
    <location>
        <begin position="356"/>
        <end position="641"/>
    </location>
</feature>
<comment type="catalytic activity">
    <reaction evidence="8">
        <text>[GlcNAc-(1-&gt;4)-Mur2Ac(oyl-L-Ala-gamma-D-Glu-L-Lys-D-Ala-D-Ala)](n)-di-trans,octa-cis-undecaprenyl diphosphate + beta-D-GlcNAc-(1-&gt;4)-Mur2Ac(oyl-L-Ala-gamma-D-Glu-L-Lys-D-Ala-D-Ala)-di-trans,octa-cis-undecaprenyl diphosphate = [GlcNAc-(1-&gt;4)-Mur2Ac(oyl-L-Ala-gamma-D-Glu-L-Lys-D-Ala-D-Ala)](n+1)-di-trans,octa-cis-undecaprenyl diphosphate + di-trans,octa-cis-undecaprenyl diphosphate + H(+)</text>
        <dbReference type="Rhea" id="RHEA:23708"/>
        <dbReference type="Rhea" id="RHEA-COMP:9602"/>
        <dbReference type="Rhea" id="RHEA-COMP:9603"/>
        <dbReference type="ChEBI" id="CHEBI:15378"/>
        <dbReference type="ChEBI" id="CHEBI:58405"/>
        <dbReference type="ChEBI" id="CHEBI:60033"/>
        <dbReference type="ChEBI" id="CHEBI:78435"/>
        <dbReference type="EC" id="2.4.99.28"/>
    </reaction>
</comment>
<dbReference type="InterPro" id="IPR050396">
    <property type="entry name" value="Glycosyltr_51/Transpeptidase"/>
</dbReference>
<evidence type="ECO:0000256" key="4">
    <source>
        <dbReference type="ARBA" id="ARBA00022679"/>
    </source>
</evidence>
<feature type="region of interest" description="Disordered" evidence="9">
    <location>
        <begin position="697"/>
        <end position="924"/>
    </location>
</feature>
<evidence type="ECO:0000256" key="7">
    <source>
        <dbReference type="ARBA" id="ARBA00034000"/>
    </source>
</evidence>
<protein>
    <submittedName>
        <fullName evidence="12">Multimodular transpeptidase-transglycosylase</fullName>
    </submittedName>
</protein>
<feature type="compositionally biased region" description="Polar residues" evidence="9">
    <location>
        <begin position="720"/>
        <end position="735"/>
    </location>
</feature>
<feature type="compositionally biased region" description="Basic and acidic residues" evidence="9">
    <location>
        <begin position="697"/>
        <end position="717"/>
    </location>
</feature>
<evidence type="ECO:0000259" key="10">
    <source>
        <dbReference type="Pfam" id="PF00905"/>
    </source>
</evidence>
<name>A0ABR5AYV3_BACBA</name>
<evidence type="ECO:0000256" key="1">
    <source>
        <dbReference type="ARBA" id="ARBA00022645"/>
    </source>
</evidence>
<keyword evidence="13" id="KW-1185">Reference proteome</keyword>
<proteinExistence type="predicted"/>
<evidence type="ECO:0000256" key="5">
    <source>
        <dbReference type="ARBA" id="ARBA00022801"/>
    </source>
</evidence>
<evidence type="ECO:0000256" key="2">
    <source>
        <dbReference type="ARBA" id="ARBA00022670"/>
    </source>
</evidence>
<dbReference type="PANTHER" id="PTHR32282:SF29">
    <property type="entry name" value="PENICILLIN-BINDING PROTEIN 1A"/>
    <property type="match status" value="1"/>
</dbReference>
<dbReference type="Proteomes" id="UP000031982">
    <property type="component" value="Unassembled WGS sequence"/>
</dbReference>
<feature type="compositionally biased region" description="Low complexity" evidence="9">
    <location>
        <begin position="819"/>
        <end position="828"/>
    </location>
</feature>
<evidence type="ECO:0000256" key="9">
    <source>
        <dbReference type="SAM" id="MobiDB-lite"/>
    </source>
</evidence>
<feature type="compositionally biased region" description="Basic residues" evidence="9">
    <location>
        <begin position="10"/>
        <end position="19"/>
    </location>
</feature>
<dbReference type="Pfam" id="PF00912">
    <property type="entry name" value="Transgly"/>
    <property type="match status" value="1"/>
</dbReference>
<dbReference type="PANTHER" id="PTHR32282">
    <property type="entry name" value="BINDING PROTEIN TRANSPEPTIDASE, PUTATIVE-RELATED"/>
    <property type="match status" value="1"/>
</dbReference>
<reference evidence="12 13" key="1">
    <citation type="submission" date="2015-01" db="EMBL/GenBank/DDBJ databases">
        <title>Genome Assembly of Bacillus badius MTCC 1458.</title>
        <authorList>
            <person name="Verma A."/>
            <person name="Khatri I."/>
            <person name="Mual P."/>
            <person name="Subramanian S."/>
            <person name="Krishnamurthi S."/>
        </authorList>
    </citation>
    <scope>NUCLEOTIDE SEQUENCE [LARGE SCALE GENOMIC DNA]</scope>
    <source>
        <strain evidence="12 13">MTCC 1458</strain>
    </source>
</reference>
<keyword evidence="6" id="KW-0511">Multifunctional enzyme</keyword>
<accession>A0ABR5AYV3</accession>
<feature type="region of interest" description="Disordered" evidence="9">
    <location>
        <begin position="1"/>
        <end position="31"/>
    </location>
</feature>
<dbReference type="InterPro" id="IPR001264">
    <property type="entry name" value="Glyco_trans_51"/>
</dbReference>
<dbReference type="InterPro" id="IPR036950">
    <property type="entry name" value="PBP_transglycosylase"/>
</dbReference>
<dbReference type="RefSeq" id="WP_082028122.1">
    <property type="nucleotide sequence ID" value="NZ_JARTHD010000004.1"/>
</dbReference>
<comment type="catalytic activity">
    <reaction evidence="7">
        <text>Preferential cleavage: (Ac)2-L-Lys-D-Ala-|-D-Ala. Also transpeptidation of peptidyl-alanyl moieties that are N-acyl substituents of D-alanine.</text>
        <dbReference type="EC" id="3.4.16.4"/>
    </reaction>
</comment>
<keyword evidence="5" id="KW-0378">Hydrolase</keyword>
<keyword evidence="1" id="KW-0121">Carboxypeptidase</keyword>
<dbReference type="InterPro" id="IPR012338">
    <property type="entry name" value="Beta-lactam/transpept-like"/>
</dbReference>
<keyword evidence="3" id="KW-0328">Glycosyltransferase</keyword>
<dbReference type="Gene3D" id="3.40.710.10">
    <property type="entry name" value="DD-peptidase/beta-lactamase superfamily"/>
    <property type="match status" value="1"/>
</dbReference>
<feature type="compositionally biased region" description="Polar residues" evidence="9">
    <location>
        <begin position="904"/>
        <end position="924"/>
    </location>
</feature>
<evidence type="ECO:0000259" key="11">
    <source>
        <dbReference type="Pfam" id="PF00912"/>
    </source>
</evidence>
<evidence type="ECO:0000256" key="8">
    <source>
        <dbReference type="ARBA" id="ARBA00049902"/>
    </source>
</evidence>
<feature type="domain" description="Glycosyl transferase family 51" evidence="11">
    <location>
        <begin position="87"/>
        <end position="261"/>
    </location>
</feature>
<dbReference type="SUPFAM" id="SSF56601">
    <property type="entry name" value="beta-lactamase/transpeptidase-like"/>
    <property type="match status" value="1"/>
</dbReference>
<gene>
    <name evidence="12" type="ORF">SD77_2376</name>
</gene>
<dbReference type="CDD" id="cd00146">
    <property type="entry name" value="PKD"/>
    <property type="match status" value="1"/>
</dbReference>
<evidence type="ECO:0000313" key="13">
    <source>
        <dbReference type="Proteomes" id="UP000031982"/>
    </source>
</evidence>
<evidence type="ECO:0000313" key="12">
    <source>
        <dbReference type="EMBL" id="KIL79922.1"/>
    </source>
</evidence>
<feature type="compositionally biased region" description="Gly residues" evidence="9">
    <location>
        <begin position="829"/>
        <end position="888"/>
    </location>
</feature>
<dbReference type="Gene3D" id="1.10.3810.10">
    <property type="entry name" value="Biosynthetic peptidoglycan transglycosylase-like"/>
    <property type="match status" value="1"/>
</dbReference>
<comment type="caution">
    <text evidence="12">The sequence shown here is derived from an EMBL/GenBank/DDBJ whole genome shotgun (WGS) entry which is preliminary data.</text>
</comment>
<keyword evidence="2" id="KW-0645">Protease</keyword>
<dbReference type="NCBIfam" id="TIGR02074">
    <property type="entry name" value="PBP_1a_fam"/>
    <property type="match status" value="1"/>
</dbReference>
<sequence>MSDEYNSRIERRKKKKRTPKNTAGGAKKPTKKKSSLAKKIFLTLAAVFLLTLAGGLGTFAFMVKDAPKLDEGLLRDPISSKIYDMNGDFITSVGSEKRDYVKYEDIPPLVRDAILATEDARFFKHHGVDVIRIGGAAIKNVTNGFGSEGASTITQQVVKMSFLKPEKTLKRKAQEAWLAYQLDKEYSKEEIFEMYVNKVYMSDRIFGIKEAASYYFDKELDELTLSEAALLAGMPQSPNNYNPFNHPDRAEKRRNVVLSLMEQHHKITSAEMTAAKQKPVSKQLAEEKPDTGNAKKFNAYIDMVVEEVQEMGDYNPYSDGLKIYTTLDPDAQTYMEKLLNTDEIINYPSENFQAGISLIDTQTGEVRAIGGGRNQKVERGFNYAVDLKQRQPGSVIKPLIDYGPAIEYLKWSTYQQLDDRPDTYSNGTPIRNAGGSYMGPLSMRTALVYSRNIPALQTYKKVGHEKANEFLNNVGIELSKEQSENESNSIGAMSGISPLDLSGAYAAFGNGGTYIKPHAVKKIVLADGDTEVRNDIKPKKAMSDYTAYMITDMLKDVVDEGTGRRANIPGLPLAGKTGTTNYTAKEKREWNIPSSASPDSWFVGYTTNYTAAIWTGYEDKKEYLSKNSQNISKELFKNLMDEVSSKKETKNFKKPNSVVELPIKKGTNPAQIAGKGTPDSEKVYELFIKGEEPKKVFNDFKEEDKEKDKKEETEGKIENLSASYDAGSQSISVSWSFGGKGSPSFTVSSSTGESRSTGGSSASFGGAEPGKSYSFTVTATVDGKTVDTASTSITVPGGEQPPAEDDSEETPPPTEPDDTTPTNPDNNGGQNGNGDNGNDNGGNDNGGNNNGGNGNGGNNTGGNGNGGNNTGGNGNGGNTGGNTGGTTPGTGETTTPPPSGGNTQQNSPGAQTPSENQKQSTGGE</sequence>
<evidence type="ECO:0000256" key="6">
    <source>
        <dbReference type="ARBA" id="ARBA00023268"/>
    </source>
</evidence>
<dbReference type="EMBL" id="JXLP01000002">
    <property type="protein sequence ID" value="KIL79922.1"/>
    <property type="molecule type" value="Genomic_DNA"/>
</dbReference>
<dbReference type="InterPro" id="IPR023346">
    <property type="entry name" value="Lysozyme-like_dom_sf"/>
</dbReference>
<organism evidence="12 13">
    <name type="scientific">Bacillus badius</name>
    <dbReference type="NCBI Taxonomy" id="1455"/>
    <lineage>
        <taxon>Bacteria</taxon>
        <taxon>Bacillati</taxon>
        <taxon>Bacillota</taxon>
        <taxon>Bacilli</taxon>
        <taxon>Bacillales</taxon>
        <taxon>Bacillaceae</taxon>
        <taxon>Pseudobacillus</taxon>
    </lineage>
</organism>
<feature type="compositionally biased region" description="Low complexity" evidence="9">
    <location>
        <begin position="742"/>
        <end position="770"/>
    </location>
</feature>
<dbReference type="Pfam" id="PF00905">
    <property type="entry name" value="Transpeptidase"/>
    <property type="match status" value="1"/>
</dbReference>
<evidence type="ECO:0000256" key="3">
    <source>
        <dbReference type="ARBA" id="ARBA00022676"/>
    </source>
</evidence>
<keyword evidence="4" id="KW-0808">Transferase</keyword>
<dbReference type="SUPFAM" id="SSF53955">
    <property type="entry name" value="Lysozyme-like"/>
    <property type="match status" value="1"/>
</dbReference>